<dbReference type="AlphaFoldDB" id="A0A6N6MXF8"/>
<comment type="caution">
    <text evidence="2">The sequence shown here is derived from an EMBL/GenBank/DDBJ whole genome shotgun (WGS) entry which is preliminary data.</text>
</comment>
<keyword evidence="3" id="KW-1185">Reference proteome</keyword>
<evidence type="ECO:0000313" key="3">
    <source>
        <dbReference type="Proteomes" id="UP000441523"/>
    </source>
</evidence>
<gene>
    <name evidence="2" type="ORF">F6X51_02595</name>
</gene>
<reference evidence="2 3" key="1">
    <citation type="submission" date="2019-09" db="EMBL/GenBank/DDBJ databases">
        <title>YIM 132548 draft genome.</title>
        <authorList>
            <person name="Jiang L."/>
        </authorList>
    </citation>
    <scope>NUCLEOTIDE SEQUENCE [LARGE SCALE GENOMIC DNA]</scope>
    <source>
        <strain evidence="2 3">YIM 132548</strain>
    </source>
</reference>
<evidence type="ECO:0000313" key="2">
    <source>
        <dbReference type="EMBL" id="KAB1075589.1"/>
    </source>
</evidence>
<accession>A0A6N6MXF8</accession>
<feature type="compositionally biased region" description="Basic residues" evidence="1">
    <location>
        <begin position="109"/>
        <end position="130"/>
    </location>
</feature>
<proteinExistence type="predicted"/>
<feature type="compositionally biased region" description="Low complexity" evidence="1">
    <location>
        <begin position="21"/>
        <end position="30"/>
    </location>
</feature>
<organism evidence="2 3">
    <name type="scientific">Methylobacterium planeticum</name>
    <dbReference type="NCBI Taxonomy" id="2615211"/>
    <lineage>
        <taxon>Bacteria</taxon>
        <taxon>Pseudomonadati</taxon>
        <taxon>Pseudomonadota</taxon>
        <taxon>Alphaproteobacteria</taxon>
        <taxon>Hyphomicrobiales</taxon>
        <taxon>Methylobacteriaceae</taxon>
        <taxon>Methylobacterium</taxon>
    </lineage>
</organism>
<sequence length="130" mass="13850">MPRQIGHPGAPVSVGFRPPRRNAAARTALRPPLPSGRGRIRDSGTGEGCDLSGERAPRTPTLSRTGEGARRATRASTRGWLPSDSGRGDAASAGPERGPVTPPPPARPRSGRRRASRRGRPPRRRGTGWR</sequence>
<dbReference type="EMBL" id="VZZJ01000002">
    <property type="protein sequence ID" value="KAB1075589.1"/>
    <property type="molecule type" value="Genomic_DNA"/>
</dbReference>
<evidence type="ECO:0000256" key="1">
    <source>
        <dbReference type="SAM" id="MobiDB-lite"/>
    </source>
</evidence>
<name>A0A6N6MXF8_9HYPH</name>
<feature type="region of interest" description="Disordered" evidence="1">
    <location>
        <begin position="1"/>
        <end position="130"/>
    </location>
</feature>
<protein>
    <submittedName>
        <fullName evidence="2">Uncharacterized protein</fullName>
    </submittedName>
</protein>
<dbReference type="Proteomes" id="UP000441523">
    <property type="component" value="Unassembled WGS sequence"/>
</dbReference>